<comment type="caution">
    <text evidence="6">The sequence shown here is derived from an EMBL/GenBank/DDBJ whole genome shotgun (WGS) entry which is preliminary data.</text>
</comment>
<dbReference type="Proteomes" id="UP000037820">
    <property type="component" value="Unassembled WGS sequence"/>
</dbReference>
<evidence type="ECO:0000256" key="2">
    <source>
        <dbReference type="ARBA" id="ARBA00007639"/>
    </source>
</evidence>
<keyword evidence="7" id="KW-1185">Reference proteome</keyword>
<evidence type="ECO:0000256" key="1">
    <source>
        <dbReference type="ARBA" id="ARBA00004196"/>
    </source>
</evidence>
<dbReference type="SUPFAM" id="SSF53822">
    <property type="entry name" value="Periplasmic binding protein-like I"/>
    <property type="match status" value="1"/>
</dbReference>
<evidence type="ECO:0000256" key="4">
    <source>
        <dbReference type="SAM" id="SignalP"/>
    </source>
</evidence>
<protein>
    <submittedName>
        <fullName evidence="6">Rhizopine-binding protein</fullName>
    </submittedName>
</protein>
<dbReference type="InterPro" id="IPR028082">
    <property type="entry name" value="Peripla_BP_I"/>
</dbReference>
<proteinExistence type="inferred from homology"/>
<dbReference type="EMBL" id="LHOY01000032">
    <property type="protein sequence ID" value="KPG73084.1"/>
    <property type="molecule type" value="Genomic_DNA"/>
</dbReference>
<dbReference type="PANTHER" id="PTHR46847">
    <property type="entry name" value="D-ALLOSE-BINDING PERIPLASMIC PROTEIN-RELATED"/>
    <property type="match status" value="1"/>
</dbReference>
<feature type="domain" description="Periplasmic binding protein" evidence="5">
    <location>
        <begin position="24"/>
        <end position="283"/>
    </location>
</feature>
<dbReference type="RefSeq" id="WP_059397843.1">
    <property type="nucleotide sequence ID" value="NZ_LHOY01000032.1"/>
</dbReference>
<evidence type="ECO:0000256" key="3">
    <source>
        <dbReference type="ARBA" id="ARBA00022729"/>
    </source>
</evidence>
<feature type="chain" id="PRO_5047483961" evidence="4">
    <location>
        <begin position="21"/>
        <end position="307"/>
    </location>
</feature>
<reference evidence="6 7" key="1">
    <citation type="submission" date="2015-07" db="EMBL/GenBank/DDBJ databases">
        <title>Whole genome sequencing of endophytes isolated from poison ivy (Toxicodendron radicans).</title>
        <authorList>
            <person name="Tran P.N."/>
            <person name="Lee Y.P."/>
            <person name="Gan H.M."/>
            <person name="Savka M.A."/>
        </authorList>
    </citation>
    <scope>NUCLEOTIDE SEQUENCE [LARGE SCALE GENOMIC DNA]</scope>
    <source>
        <strain evidence="6 7">RIT-PI-g</strain>
    </source>
</reference>
<accession>A0ABR5M428</accession>
<comment type="similarity">
    <text evidence="2">Belongs to the bacterial solute-binding protein 2 family.</text>
</comment>
<name>A0ABR5M428_9PSED</name>
<feature type="signal peptide" evidence="4">
    <location>
        <begin position="1"/>
        <end position="20"/>
    </location>
</feature>
<sequence>MKKQLLAALLTFAISPWALADIRIGVSIAQVDDVFLAQMRDYMATHAKELPDVTLQFEDAQGDVVRQLNQVQNFAAQGMDAIIVNAVDTAATQKMTLNAQQAKIPLVYVNRRPEFKEVPAGVGYVGSDEIKAGEIQMRYLAEKMGGKGNLAIMLGLLSNNATHNRTLGVKTVLKDYPDIKIVEEQSAEWQRSKAIDLMNNWIVSGRKIDAVAANADEMAIGAAMAISQAGMQPGKDILVAGSDGGAAGVDAVKKGQLLVTVYQDNKGQAVGSIDLAVKMVKKQPYTAELTIPYQQITKDNYQAFLNP</sequence>
<organism evidence="6 7">
    <name type="scientific">Pseudomonas libanensis</name>
    <dbReference type="NCBI Taxonomy" id="75588"/>
    <lineage>
        <taxon>Bacteria</taxon>
        <taxon>Pseudomonadati</taxon>
        <taxon>Pseudomonadota</taxon>
        <taxon>Gammaproteobacteria</taxon>
        <taxon>Pseudomonadales</taxon>
        <taxon>Pseudomonadaceae</taxon>
        <taxon>Pseudomonas</taxon>
    </lineage>
</organism>
<evidence type="ECO:0000313" key="6">
    <source>
        <dbReference type="EMBL" id="KPG73084.1"/>
    </source>
</evidence>
<dbReference type="InterPro" id="IPR025997">
    <property type="entry name" value="SBP_2_dom"/>
</dbReference>
<gene>
    <name evidence="6" type="ORF">AEQ48_18885</name>
</gene>
<dbReference type="PANTHER" id="PTHR46847:SF1">
    <property type="entry name" value="D-ALLOSE-BINDING PERIPLASMIC PROTEIN-RELATED"/>
    <property type="match status" value="1"/>
</dbReference>
<comment type="subcellular location">
    <subcellularLocation>
        <location evidence="1">Cell envelope</location>
    </subcellularLocation>
</comment>
<keyword evidence="3 4" id="KW-0732">Signal</keyword>
<dbReference type="Pfam" id="PF13407">
    <property type="entry name" value="Peripla_BP_4"/>
    <property type="match status" value="1"/>
</dbReference>
<evidence type="ECO:0000313" key="7">
    <source>
        <dbReference type="Proteomes" id="UP000037820"/>
    </source>
</evidence>
<dbReference type="CDD" id="cd06301">
    <property type="entry name" value="PBP1_rhizopine_binding-like"/>
    <property type="match status" value="1"/>
</dbReference>
<dbReference type="Gene3D" id="3.40.50.2300">
    <property type="match status" value="2"/>
</dbReference>
<evidence type="ECO:0000259" key="5">
    <source>
        <dbReference type="Pfam" id="PF13407"/>
    </source>
</evidence>